<feature type="compositionally biased region" description="Basic and acidic residues" evidence="1">
    <location>
        <begin position="164"/>
        <end position="178"/>
    </location>
</feature>
<gene>
    <name evidence="2" type="ORF">E4665_04540</name>
</gene>
<dbReference type="InterPro" id="IPR025571">
    <property type="entry name" value="YqfQ"/>
</dbReference>
<feature type="region of interest" description="Disordered" evidence="1">
    <location>
        <begin position="116"/>
        <end position="188"/>
    </location>
</feature>
<dbReference type="AlphaFoldDB" id="A0A4Z0GSU4"/>
<dbReference type="Pfam" id="PF14181">
    <property type="entry name" value="YqfQ"/>
    <property type="match status" value="1"/>
</dbReference>
<protein>
    <recommendedName>
        <fullName evidence="4">YqfQ-like protein</fullName>
    </recommendedName>
</protein>
<comment type="caution">
    <text evidence="2">The sequence shown here is derived from an EMBL/GenBank/DDBJ whole genome shotgun (WGS) entry which is preliminary data.</text>
</comment>
<dbReference type="RefSeq" id="WP_135347620.1">
    <property type="nucleotide sequence ID" value="NZ_SRJD01000003.1"/>
</dbReference>
<reference evidence="2 3" key="1">
    <citation type="journal article" date="2015" name="Int. J. Syst. Evol. Microbiol.">
        <title>Sporolactobacillus shoreae sp. nov. and Sporolactobacillus spathodeae sp. nov., two spore-forming lactic acid bacteria isolated from tree barks in Thailand.</title>
        <authorList>
            <person name="Thamacharoensuk T."/>
            <person name="Kitahara M."/>
            <person name="Ohkuma M."/>
            <person name="Thongchul N."/>
            <person name="Tanasupawat S."/>
        </authorList>
    </citation>
    <scope>NUCLEOTIDE SEQUENCE [LARGE SCALE GENOMIC DNA]</scope>
    <source>
        <strain evidence="2 3">BK92</strain>
    </source>
</reference>
<organism evidence="2 3">
    <name type="scientific">Sporolactobacillus shoreae</name>
    <dbReference type="NCBI Taxonomy" id="1465501"/>
    <lineage>
        <taxon>Bacteria</taxon>
        <taxon>Bacillati</taxon>
        <taxon>Bacillota</taxon>
        <taxon>Bacilli</taxon>
        <taxon>Bacillales</taxon>
        <taxon>Sporolactobacillaceae</taxon>
        <taxon>Sporolactobacillus</taxon>
    </lineage>
</organism>
<name>A0A4Z0GSU4_9BACL</name>
<evidence type="ECO:0000313" key="2">
    <source>
        <dbReference type="EMBL" id="TGA99597.1"/>
    </source>
</evidence>
<proteinExistence type="predicted"/>
<sequence>MPPFQQNSMFPEFREPSFFSLFPPRPQSGFPSLFPTMMREMPPVPSPPPSAGGLTGILSSLMQQGAGQSGGGVNLFGMLMNAQKAIQTAQTMIPMIQQFGPLIKNAPAILGVLKSMQSSEKSAEETDTETPEHEEEKNEKKTDEAAEKPTPSLQTTSRKTVIKTRKEAESLRDTDQLKTKPSKPRMYI</sequence>
<keyword evidence="3" id="KW-1185">Reference proteome</keyword>
<dbReference type="Proteomes" id="UP000298347">
    <property type="component" value="Unassembled WGS sequence"/>
</dbReference>
<dbReference type="OrthoDB" id="2860117at2"/>
<accession>A0A4Z0GSU4</accession>
<evidence type="ECO:0008006" key="4">
    <source>
        <dbReference type="Google" id="ProtNLM"/>
    </source>
</evidence>
<evidence type="ECO:0000313" key="3">
    <source>
        <dbReference type="Proteomes" id="UP000298347"/>
    </source>
</evidence>
<feature type="compositionally biased region" description="Basic and acidic residues" evidence="1">
    <location>
        <begin position="130"/>
        <end position="147"/>
    </location>
</feature>
<dbReference type="EMBL" id="SRJD01000003">
    <property type="protein sequence ID" value="TGA99597.1"/>
    <property type="molecule type" value="Genomic_DNA"/>
</dbReference>
<evidence type="ECO:0000256" key="1">
    <source>
        <dbReference type="SAM" id="MobiDB-lite"/>
    </source>
</evidence>